<keyword evidence="4" id="KW-0808">Transferase</keyword>
<dbReference type="PANTHER" id="PTHR43591">
    <property type="entry name" value="METHYLTRANSFERASE"/>
    <property type="match status" value="1"/>
</dbReference>
<sequence length="401" mass="44863">MSSINPPSSSGSSSSLRKRRGKTLLRNGRAYLDGFRPAAAYPLPIDLPETHRQIIFAQLTDTIFGSSILAKELLGDDKDDDESDNTNAAGDADSGHAEANTDKRPIRVLELGCDTGWWSASCHQHFQAQGHRVEFVGLDLKPPVEEGNYYRTLGMNWEYIQHDINDTPWPIPDGTFDLVMARNLTLALDASKYSHHVQEYVRVLKPGGTLELWEHDYTIRSMAPAILQAPSKHKRLEALGLYPVEDSQHFKPAHNPCVAEFNTWITAALAERKLPTMPCSYIEAMFEGHLVEGCEELEMQRTRRIAVPLSTAGINWEREGEEPRILTPVQEVIRTTALESFIGMVEAYEPLLRTASGQSQVSWEAWIAKARKQWLSEAGFSLGECLEMGAWSLKKTSPSTD</sequence>
<feature type="region of interest" description="Disordered" evidence="2">
    <location>
        <begin position="76"/>
        <end position="101"/>
    </location>
</feature>
<proteinExistence type="inferred from homology"/>
<evidence type="ECO:0000259" key="3">
    <source>
        <dbReference type="Pfam" id="PF13649"/>
    </source>
</evidence>
<name>A0A2T3AHR0_9PEZI</name>
<dbReference type="PANTHER" id="PTHR43591:SF50">
    <property type="entry name" value="METHYLTRANSFERASE DOMAIN-CONTAINING PROTEIN-RELATED"/>
    <property type="match status" value="1"/>
</dbReference>
<gene>
    <name evidence="4" type="ORF">BD289DRAFT_361815</name>
</gene>
<dbReference type="InterPro" id="IPR041698">
    <property type="entry name" value="Methyltransf_25"/>
</dbReference>
<feature type="compositionally biased region" description="Low complexity" evidence="2">
    <location>
        <begin position="1"/>
        <end position="15"/>
    </location>
</feature>
<evidence type="ECO:0000313" key="5">
    <source>
        <dbReference type="Proteomes" id="UP000241462"/>
    </source>
</evidence>
<accession>A0A2T3AHR0</accession>
<organism evidence="4 5">
    <name type="scientific">Coniella lustricola</name>
    <dbReference type="NCBI Taxonomy" id="2025994"/>
    <lineage>
        <taxon>Eukaryota</taxon>
        <taxon>Fungi</taxon>
        <taxon>Dikarya</taxon>
        <taxon>Ascomycota</taxon>
        <taxon>Pezizomycotina</taxon>
        <taxon>Sordariomycetes</taxon>
        <taxon>Sordariomycetidae</taxon>
        <taxon>Diaporthales</taxon>
        <taxon>Schizoparmaceae</taxon>
        <taxon>Coniella</taxon>
    </lineage>
</organism>
<reference evidence="4 5" key="1">
    <citation type="journal article" date="2018" name="Mycol. Prog.">
        <title>Coniella lustricola, a new species from submerged detritus.</title>
        <authorList>
            <person name="Raudabaugh D.B."/>
            <person name="Iturriaga T."/>
            <person name="Carver A."/>
            <person name="Mondo S."/>
            <person name="Pangilinan J."/>
            <person name="Lipzen A."/>
            <person name="He G."/>
            <person name="Amirebrahimi M."/>
            <person name="Grigoriev I.V."/>
            <person name="Miller A.N."/>
        </authorList>
    </citation>
    <scope>NUCLEOTIDE SEQUENCE [LARGE SCALE GENOMIC DNA]</scope>
    <source>
        <strain evidence="4 5">B22-T-1</strain>
    </source>
</reference>
<dbReference type="Pfam" id="PF13649">
    <property type="entry name" value="Methyltransf_25"/>
    <property type="match status" value="1"/>
</dbReference>
<dbReference type="EMBL" id="KZ678388">
    <property type="protein sequence ID" value="PSR97828.1"/>
    <property type="molecule type" value="Genomic_DNA"/>
</dbReference>
<dbReference type="GO" id="GO:0032259">
    <property type="term" value="P:methylation"/>
    <property type="evidence" value="ECO:0007669"/>
    <property type="project" value="UniProtKB-KW"/>
</dbReference>
<dbReference type="InParanoid" id="A0A2T3AHR0"/>
<dbReference type="SUPFAM" id="SSF53335">
    <property type="entry name" value="S-adenosyl-L-methionine-dependent methyltransferases"/>
    <property type="match status" value="1"/>
</dbReference>
<protein>
    <submittedName>
        <fullName evidence="4">S-adenosyl-L-methionine-dependent methyltransferase</fullName>
    </submittedName>
</protein>
<dbReference type="GO" id="GO:0008168">
    <property type="term" value="F:methyltransferase activity"/>
    <property type="evidence" value="ECO:0007669"/>
    <property type="project" value="UniProtKB-KW"/>
</dbReference>
<keyword evidence="5" id="KW-1185">Reference proteome</keyword>
<dbReference type="OrthoDB" id="2013972at2759"/>
<dbReference type="Gene3D" id="3.40.50.150">
    <property type="entry name" value="Vaccinia Virus protein VP39"/>
    <property type="match status" value="1"/>
</dbReference>
<dbReference type="CDD" id="cd02440">
    <property type="entry name" value="AdoMet_MTases"/>
    <property type="match status" value="1"/>
</dbReference>
<evidence type="ECO:0000313" key="4">
    <source>
        <dbReference type="EMBL" id="PSR97828.1"/>
    </source>
</evidence>
<feature type="region of interest" description="Disordered" evidence="2">
    <location>
        <begin position="1"/>
        <end position="20"/>
    </location>
</feature>
<evidence type="ECO:0000256" key="1">
    <source>
        <dbReference type="ARBA" id="ARBA00038158"/>
    </source>
</evidence>
<dbReference type="AlphaFoldDB" id="A0A2T3AHR0"/>
<dbReference type="InterPro" id="IPR029063">
    <property type="entry name" value="SAM-dependent_MTases_sf"/>
</dbReference>
<evidence type="ECO:0000256" key="2">
    <source>
        <dbReference type="SAM" id="MobiDB-lite"/>
    </source>
</evidence>
<comment type="similarity">
    <text evidence="1">Belongs to the methyltransferase superfamily. LaeA methyltransferase family.</text>
</comment>
<dbReference type="Proteomes" id="UP000241462">
    <property type="component" value="Unassembled WGS sequence"/>
</dbReference>
<keyword evidence="4" id="KW-0489">Methyltransferase</keyword>
<feature type="domain" description="Methyltransferase" evidence="3">
    <location>
        <begin position="108"/>
        <end position="208"/>
    </location>
</feature>